<accession>A0A0P1BTB3</accession>
<reference evidence="8 9" key="1">
    <citation type="submission" date="2014-09" db="EMBL/GenBank/DDBJ databases">
        <authorList>
            <person name="Magalhaes I.L.F."/>
            <person name="Oliveira U."/>
            <person name="Santos F.R."/>
            <person name="Vidigal T.H.D.A."/>
            <person name="Brescovit A.D."/>
            <person name="Santos A.J."/>
        </authorList>
    </citation>
    <scope>NUCLEOTIDE SEQUENCE [LARGE SCALE GENOMIC DNA]</scope>
</reference>
<keyword evidence="3 6" id="KW-1133">Transmembrane helix</keyword>
<evidence type="ECO:0000256" key="2">
    <source>
        <dbReference type="ARBA" id="ARBA00022692"/>
    </source>
</evidence>
<evidence type="ECO:0000256" key="1">
    <source>
        <dbReference type="ARBA" id="ARBA00004141"/>
    </source>
</evidence>
<comment type="subcellular location">
    <subcellularLocation>
        <location evidence="1">Membrane</location>
        <topology evidence="1">Multi-pass membrane protein</topology>
    </subcellularLocation>
</comment>
<feature type="region of interest" description="Disordered" evidence="5">
    <location>
        <begin position="470"/>
        <end position="551"/>
    </location>
</feature>
<proteinExistence type="predicted"/>
<dbReference type="SUPFAM" id="SSF103473">
    <property type="entry name" value="MFS general substrate transporter"/>
    <property type="match status" value="1"/>
</dbReference>
<dbReference type="PANTHER" id="PTHR42718:SF10">
    <property type="entry name" value="TRANSPORTER, PUTATIVE (AFU_ORTHOLOGUE AFUA_8G06760)-RELATED"/>
    <property type="match status" value="1"/>
</dbReference>
<evidence type="ECO:0000259" key="7">
    <source>
        <dbReference type="PROSITE" id="PS50850"/>
    </source>
</evidence>
<dbReference type="GO" id="GO:0022857">
    <property type="term" value="F:transmembrane transporter activity"/>
    <property type="evidence" value="ECO:0007669"/>
    <property type="project" value="InterPro"/>
</dbReference>
<organism evidence="8 9">
    <name type="scientific">Ceraceosorus bombacis</name>
    <dbReference type="NCBI Taxonomy" id="401625"/>
    <lineage>
        <taxon>Eukaryota</taxon>
        <taxon>Fungi</taxon>
        <taxon>Dikarya</taxon>
        <taxon>Basidiomycota</taxon>
        <taxon>Ustilaginomycotina</taxon>
        <taxon>Exobasidiomycetes</taxon>
        <taxon>Ceraceosorales</taxon>
        <taxon>Ceraceosoraceae</taxon>
        <taxon>Ceraceosorus</taxon>
    </lineage>
</organism>
<evidence type="ECO:0000256" key="5">
    <source>
        <dbReference type="SAM" id="MobiDB-lite"/>
    </source>
</evidence>
<protein>
    <submittedName>
        <fullName evidence="8">Predicted transporter (Major facilitator superfamily)</fullName>
    </submittedName>
</protein>
<dbReference type="InterPro" id="IPR020846">
    <property type="entry name" value="MFS_dom"/>
</dbReference>
<evidence type="ECO:0000256" key="6">
    <source>
        <dbReference type="SAM" id="Phobius"/>
    </source>
</evidence>
<feature type="transmembrane region" description="Helical" evidence="6">
    <location>
        <begin position="305"/>
        <end position="325"/>
    </location>
</feature>
<feature type="transmembrane region" description="Helical" evidence="6">
    <location>
        <begin position="271"/>
        <end position="293"/>
    </location>
</feature>
<sequence length="551" mass="58393">MRATLLSSHPRLRAMLCVIAATGSTVLSTMLNGALTIALPSIAKDVGLSVQEAQWPLTSLSLVNGALLLVFGGLADTFGRRPSFLIGVAWQIIVSLLTIFVTSGQQLIVASAAMGVGVALISPACVGMLGASIPEGNFKNNAFAALGGGQPVGYVIGLLLGGVFATKWRAIYYFIIGFSALFFALAIAVLPADDEMLITGRTVPLEGHTDGALRGQSDASSTDNLTGGTRPTWRQSLATFDYMASDSSSNSPCRRPILPPSVLLAPKFGPMLLYIFGAWMTFNCLSFFSTLFLQEIQLTAPLETSVRFLPLVLVGLILNVAAGWLVSRVSTFILIICGDLMVMAAALIFSLMSPQWSYWRGMFWVMVLQVGPDLAFPSAQLLAVQSVGPRQASIAGSVFNTTTRLATSFGLAITSSIAAGVTRRASSTKSPEAALLEGYRAAGWACFAASAYALVVAVIWLRKVGIVGVRDPPRASEDKKREQGEASEHPSESRQTRARSPTDATERRADPTSKVSAASTPWRSSSPTGSDEAVEMQVLGQTSRPSRSAEV</sequence>
<dbReference type="GO" id="GO:0016020">
    <property type="term" value="C:membrane"/>
    <property type="evidence" value="ECO:0007669"/>
    <property type="project" value="UniProtKB-SubCell"/>
</dbReference>
<dbReference type="InterPro" id="IPR011701">
    <property type="entry name" value="MFS"/>
</dbReference>
<feature type="transmembrane region" description="Helical" evidence="6">
    <location>
        <begin position="143"/>
        <end position="165"/>
    </location>
</feature>
<dbReference type="Pfam" id="PF07690">
    <property type="entry name" value="MFS_1"/>
    <property type="match status" value="1"/>
</dbReference>
<dbReference type="AlphaFoldDB" id="A0A0P1BTB3"/>
<dbReference type="OrthoDB" id="440755at2759"/>
<evidence type="ECO:0000256" key="4">
    <source>
        <dbReference type="ARBA" id="ARBA00023136"/>
    </source>
</evidence>
<keyword evidence="4 6" id="KW-0472">Membrane</keyword>
<feature type="compositionally biased region" description="Polar residues" evidence="5">
    <location>
        <begin position="539"/>
        <end position="551"/>
    </location>
</feature>
<dbReference type="PROSITE" id="PS50850">
    <property type="entry name" value="MFS"/>
    <property type="match status" value="1"/>
</dbReference>
<dbReference type="PANTHER" id="PTHR42718">
    <property type="entry name" value="MAJOR FACILITATOR SUPERFAMILY MULTIDRUG TRANSPORTER MFSC"/>
    <property type="match status" value="1"/>
</dbReference>
<evidence type="ECO:0000313" key="9">
    <source>
        <dbReference type="Proteomes" id="UP000054845"/>
    </source>
</evidence>
<dbReference type="EMBL" id="CCYA01000389">
    <property type="protein sequence ID" value="CEH19371.1"/>
    <property type="molecule type" value="Genomic_DNA"/>
</dbReference>
<feature type="compositionally biased region" description="Basic and acidic residues" evidence="5">
    <location>
        <begin position="471"/>
        <end position="495"/>
    </location>
</feature>
<feature type="transmembrane region" description="Helical" evidence="6">
    <location>
        <begin position="441"/>
        <end position="461"/>
    </location>
</feature>
<evidence type="ECO:0000313" key="8">
    <source>
        <dbReference type="EMBL" id="CEH19371.1"/>
    </source>
</evidence>
<feature type="transmembrane region" description="Helical" evidence="6">
    <location>
        <begin position="171"/>
        <end position="192"/>
    </location>
</feature>
<feature type="transmembrane region" description="Helical" evidence="6">
    <location>
        <begin position="82"/>
        <end position="101"/>
    </location>
</feature>
<dbReference type="InterPro" id="IPR036259">
    <property type="entry name" value="MFS_trans_sf"/>
</dbReference>
<keyword evidence="2 6" id="KW-0812">Transmembrane</keyword>
<keyword evidence="9" id="KW-1185">Reference proteome</keyword>
<feature type="domain" description="Major facilitator superfamily (MFS) profile" evidence="7">
    <location>
        <begin position="17"/>
        <end position="465"/>
    </location>
</feature>
<feature type="region of interest" description="Disordered" evidence="5">
    <location>
        <begin position="209"/>
        <end position="231"/>
    </location>
</feature>
<feature type="compositionally biased region" description="Polar residues" evidence="5">
    <location>
        <begin position="513"/>
        <end position="529"/>
    </location>
</feature>
<name>A0A0P1BTB3_9BASI</name>
<dbReference type="STRING" id="401625.A0A0P1BTB3"/>
<feature type="transmembrane region" description="Helical" evidence="6">
    <location>
        <begin position="107"/>
        <end position="131"/>
    </location>
</feature>
<feature type="transmembrane region" description="Helical" evidence="6">
    <location>
        <begin position="12"/>
        <end position="35"/>
    </location>
</feature>
<feature type="compositionally biased region" description="Polar residues" evidence="5">
    <location>
        <begin position="217"/>
        <end position="231"/>
    </location>
</feature>
<feature type="transmembrane region" description="Helical" evidence="6">
    <location>
        <begin position="55"/>
        <end position="75"/>
    </location>
</feature>
<feature type="transmembrane region" description="Helical" evidence="6">
    <location>
        <begin position="332"/>
        <end position="351"/>
    </location>
</feature>
<evidence type="ECO:0000256" key="3">
    <source>
        <dbReference type="ARBA" id="ARBA00022989"/>
    </source>
</evidence>
<dbReference type="Proteomes" id="UP000054845">
    <property type="component" value="Unassembled WGS sequence"/>
</dbReference>
<dbReference type="Gene3D" id="1.20.1250.20">
    <property type="entry name" value="MFS general substrate transporter like domains"/>
    <property type="match status" value="1"/>
</dbReference>